<sequence>MTRTARFGERAERLGNSNENAVENESSETPARTEDEVARERSRDASTGEDGASGGPEGNAPAGNVAESVRFRGASSR</sequence>
<keyword evidence="3" id="KW-1185">Reference proteome</keyword>
<accession>A0A3N6M9H2</accession>
<evidence type="ECO:0000313" key="3">
    <source>
        <dbReference type="Proteomes" id="UP000281431"/>
    </source>
</evidence>
<name>A0A3N6M9H2_NATCH</name>
<protein>
    <submittedName>
        <fullName evidence="2">Uncharacterized protein</fullName>
    </submittedName>
</protein>
<proteinExistence type="predicted"/>
<gene>
    <name evidence="2" type="ORF">EA472_10990</name>
</gene>
<comment type="caution">
    <text evidence="2">The sequence shown here is derived from an EMBL/GenBank/DDBJ whole genome shotgun (WGS) entry which is preliminary data.</text>
</comment>
<evidence type="ECO:0000256" key="1">
    <source>
        <dbReference type="SAM" id="MobiDB-lite"/>
    </source>
</evidence>
<dbReference type="Proteomes" id="UP000281431">
    <property type="component" value="Unassembled WGS sequence"/>
</dbReference>
<feature type="compositionally biased region" description="Basic and acidic residues" evidence="1">
    <location>
        <begin position="1"/>
        <end position="13"/>
    </location>
</feature>
<feature type="region of interest" description="Disordered" evidence="1">
    <location>
        <begin position="1"/>
        <end position="77"/>
    </location>
</feature>
<dbReference type="AlphaFoldDB" id="A0A3N6M9H2"/>
<feature type="compositionally biased region" description="Basic and acidic residues" evidence="1">
    <location>
        <begin position="31"/>
        <end position="46"/>
    </location>
</feature>
<reference evidence="2 3" key="1">
    <citation type="submission" date="2018-10" db="EMBL/GenBank/DDBJ databases">
        <title>Natrarchaeobius chitinivorans gen. nov., sp. nov., and Natrarchaeobius haloalkaliphilus sp. nov., alkaliphilic, chitin-utilizing haloarchaea from hypersaline alkaline lakes.</title>
        <authorList>
            <person name="Sorokin D.Y."/>
            <person name="Elcheninov A.G."/>
            <person name="Kostrikina N.A."/>
            <person name="Bale N.J."/>
            <person name="Sinninghe Damste J.S."/>
            <person name="Khijniak T.V."/>
            <person name="Kublanov I.V."/>
            <person name="Toshchakov S.V."/>
        </authorList>
    </citation>
    <scope>NUCLEOTIDE SEQUENCE [LARGE SCALE GENOMIC DNA]</scope>
    <source>
        <strain evidence="2 3">AArcht7</strain>
    </source>
</reference>
<evidence type="ECO:0000313" key="2">
    <source>
        <dbReference type="EMBL" id="RQH00369.1"/>
    </source>
</evidence>
<feature type="compositionally biased region" description="Low complexity" evidence="1">
    <location>
        <begin position="16"/>
        <end position="28"/>
    </location>
</feature>
<dbReference type="EMBL" id="REFZ01000006">
    <property type="protein sequence ID" value="RQH00369.1"/>
    <property type="molecule type" value="Genomic_DNA"/>
</dbReference>
<organism evidence="2 3">
    <name type="scientific">Natrarchaeobius chitinivorans</name>
    <dbReference type="NCBI Taxonomy" id="1679083"/>
    <lineage>
        <taxon>Archaea</taxon>
        <taxon>Methanobacteriati</taxon>
        <taxon>Methanobacteriota</taxon>
        <taxon>Stenosarchaea group</taxon>
        <taxon>Halobacteria</taxon>
        <taxon>Halobacteriales</taxon>
        <taxon>Natrialbaceae</taxon>
        <taxon>Natrarchaeobius</taxon>
    </lineage>
</organism>